<dbReference type="InterPro" id="IPR049455">
    <property type="entry name" value="ASH2-like_PHD"/>
</dbReference>
<dbReference type="SMART" id="SM00449">
    <property type="entry name" value="SPRY"/>
    <property type="match status" value="1"/>
</dbReference>
<dbReference type="AlphaFoldDB" id="A0A210QNN8"/>
<keyword evidence="2" id="KW-0479">Metal-binding</keyword>
<dbReference type="CDD" id="cd15583">
    <property type="entry name" value="PHD_ash2p_like"/>
    <property type="match status" value="1"/>
</dbReference>
<dbReference type="OrthoDB" id="10266026at2759"/>
<organism evidence="8 9">
    <name type="scientific">Mizuhopecten yessoensis</name>
    <name type="common">Japanese scallop</name>
    <name type="synonym">Patinopecten yessoensis</name>
    <dbReference type="NCBI Taxonomy" id="6573"/>
    <lineage>
        <taxon>Eukaryota</taxon>
        <taxon>Metazoa</taxon>
        <taxon>Spiralia</taxon>
        <taxon>Lophotrochozoa</taxon>
        <taxon>Mollusca</taxon>
        <taxon>Bivalvia</taxon>
        <taxon>Autobranchia</taxon>
        <taxon>Pteriomorphia</taxon>
        <taxon>Pectinida</taxon>
        <taxon>Pectinoidea</taxon>
        <taxon>Pectinidae</taxon>
        <taxon>Mizuhopecten</taxon>
    </lineage>
</organism>
<dbReference type="Pfam" id="PF00622">
    <property type="entry name" value="SPRY"/>
    <property type="match status" value="1"/>
</dbReference>
<evidence type="ECO:0000313" key="9">
    <source>
        <dbReference type="Proteomes" id="UP000242188"/>
    </source>
</evidence>
<feature type="domain" description="B30.2/SPRY" evidence="7">
    <location>
        <begin position="322"/>
        <end position="545"/>
    </location>
</feature>
<comment type="caution">
    <text evidence="8">The sequence shown here is derived from an EMBL/GenBank/DDBJ whole genome shotgun (WGS) entry which is preliminary data.</text>
</comment>
<dbReference type="Gene3D" id="2.60.120.920">
    <property type="match status" value="1"/>
</dbReference>
<dbReference type="PROSITE" id="PS01359">
    <property type="entry name" value="ZF_PHD_1"/>
    <property type="match status" value="1"/>
</dbReference>
<dbReference type="InterPro" id="IPR043136">
    <property type="entry name" value="B30.2/SPRY_sf"/>
</dbReference>
<dbReference type="GO" id="GO:0000976">
    <property type="term" value="F:transcription cis-regulatory region binding"/>
    <property type="evidence" value="ECO:0007669"/>
    <property type="project" value="TreeGrafter"/>
</dbReference>
<dbReference type="InterPro" id="IPR013320">
    <property type="entry name" value="ConA-like_dom_sf"/>
</dbReference>
<proteinExistence type="predicted"/>
<dbReference type="SUPFAM" id="SSF49899">
    <property type="entry name" value="Concanavalin A-like lectins/glucanases"/>
    <property type="match status" value="1"/>
</dbReference>
<dbReference type="GO" id="GO:0048188">
    <property type="term" value="C:Set1C/COMPASS complex"/>
    <property type="evidence" value="ECO:0007669"/>
    <property type="project" value="InterPro"/>
</dbReference>
<dbReference type="Pfam" id="PF21198">
    <property type="entry name" value="ASH2L-like_WH"/>
    <property type="match status" value="1"/>
</dbReference>
<dbReference type="PROSITE" id="PS50188">
    <property type="entry name" value="B302_SPRY"/>
    <property type="match status" value="1"/>
</dbReference>
<dbReference type="InterPro" id="IPR019786">
    <property type="entry name" value="Zinc_finger_PHD-type_CS"/>
</dbReference>
<keyword evidence="8" id="KW-0808">Transferase</keyword>
<dbReference type="InterPro" id="IPR001870">
    <property type="entry name" value="B30.2/SPRY"/>
</dbReference>
<dbReference type="PANTHER" id="PTHR10598">
    <property type="entry name" value="SET1/ASH2 HISTONE METHYLTRANSFERASE COMPLEX SUBUNIT ASH2"/>
    <property type="match status" value="1"/>
</dbReference>
<dbReference type="CDD" id="cd12872">
    <property type="entry name" value="SPRY_Ash2"/>
    <property type="match status" value="1"/>
</dbReference>
<dbReference type="STRING" id="6573.A0A210QNN8"/>
<keyword evidence="5" id="KW-0539">Nucleus</keyword>
<dbReference type="InterPro" id="IPR011011">
    <property type="entry name" value="Znf_FYVE_PHD"/>
</dbReference>
<dbReference type="PANTHER" id="PTHR10598:SF0">
    <property type="entry name" value="SET1_ASH2 HISTONE METHYLTRANSFERASE COMPLEX SUBUNIT ASH2"/>
    <property type="match status" value="1"/>
</dbReference>
<accession>A0A210QNN8</accession>
<keyword evidence="9" id="KW-1185">Reference proteome</keyword>
<dbReference type="InterPro" id="IPR053835">
    <property type="entry name" value="ASH2L-like_WH"/>
</dbReference>
<comment type="subcellular location">
    <subcellularLocation>
        <location evidence="1">Nucleus</location>
    </subcellularLocation>
</comment>
<dbReference type="GO" id="GO:0032259">
    <property type="term" value="P:methylation"/>
    <property type="evidence" value="ECO:0007669"/>
    <property type="project" value="UniProtKB-KW"/>
</dbReference>
<evidence type="ECO:0000256" key="4">
    <source>
        <dbReference type="ARBA" id="ARBA00022833"/>
    </source>
</evidence>
<feature type="compositionally biased region" description="Basic and acidic residues" evidence="6">
    <location>
        <begin position="1"/>
        <end position="16"/>
    </location>
</feature>
<feature type="region of interest" description="Disordered" evidence="6">
    <location>
        <begin position="247"/>
        <end position="271"/>
    </location>
</feature>
<dbReference type="InterPro" id="IPR037353">
    <property type="entry name" value="ASH2"/>
</dbReference>
<evidence type="ECO:0000256" key="2">
    <source>
        <dbReference type="ARBA" id="ARBA00022723"/>
    </source>
</evidence>
<reference evidence="8 9" key="1">
    <citation type="journal article" date="2017" name="Nat. Ecol. Evol.">
        <title>Scallop genome provides insights into evolution of bilaterian karyotype and development.</title>
        <authorList>
            <person name="Wang S."/>
            <person name="Zhang J."/>
            <person name="Jiao W."/>
            <person name="Li J."/>
            <person name="Xun X."/>
            <person name="Sun Y."/>
            <person name="Guo X."/>
            <person name="Huan P."/>
            <person name="Dong B."/>
            <person name="Zhang L."/>
            <person name="Hu X."/>
            <person name="Sun X."/>
            <person name="Wang J."/>
            <person name="Zhao C."/>
            <person name="Wang Y."/>
            <person name="Wang D."/>
            <person name="Huang X."/>
            <person name="Wang R."/>
            <person name="Lv J."/>
            <person name="Li Y."/>
            <person name="Zhang Z."/>
            <person name="Liu B."/>
            <person name="Lu W."/>
            <person name="Hui Y."/>
            <person name="Liang J."/>
            <person name="Zhou Z."/>
            <person name="Hou R."/>
            <person name="Li X."/>
            <person name="Liu Y."/>
            <person name="Li H."/>
            <person name="Ning X."/>
            <person name="Lin Y."/>
            <person name="Zhao L."/>
            <person name="Xing Q."/>
            <person name="Dou J."/>
            <person name="Li Y."/>
            <person name="Mao J."/>
            <person name="Guo H."/>
            <person name="Dou H."/>
            <person name="Li T."/>
            <person name="Mu C."/>
            <person name="Jiang W."/>
            <person name="Fu Q."/>
            <person name="Fu X."/>
            <person name="Miao Y."/>
            <person name="Liu J."/>
            <person name="Yu Q."/>
            <person name="Li R."/>
            <person name="Liao H."/>
            <person name="Li X."/>
            <person name="Kong Y."/>
            <person name="Jiang Z."/>
            <person name="Chourrout D."/>
            <person name="Li R."/>
            <person name="Bao Z."/>
        </authorList>
    </citation>
    <scope>NUCLEOTIDE SEQUENCE [LARGE SCALE GENOMIC DNA]</scope>
    <source>
        <strain evidence="8 9">PY_sf001</strain>
    </source>
</reference>
<dbReference type="GO" id="GO:0008168">
    <property type="term" value="F:methyltransferase activity"/>
    <property type="evidence" value="ECO:0007669"/>
    <property type="project" value="UniProtKB-KW"/>
</dbReference>
<dbReference type="GO" id="GO:0008270">
    <property type="term" value="F:zinc ion binding"/>
    <property type="evidence" value="ECO:0007669"/>
    <property type="project" value="UniProtKB-KW"/>
</dbReference>
<dbReference type="EMBL" id="NEDP02002665">
    <property type="protein sequence ID" value="OWF50318.1"/>
    <property type="molecule type" value="Genomic_DNA"/>
</dbReference>
<dbReference type="Pfam" id="PF21257">
    <property type="entry name" value="PHD_ash2p_like"/>
    <property type="match status" value="1"/>
</dbReference>
<name>A0A210QNN8_MIZYE</name>
<evidence type="ECO:0000256" key="1">
    <source>
        <dbReference type="ARBA" id="ARBA00004123"/>
    </source>
</evidence>
<keyword evidence="3" id="KW-0863">Zinc-finger</keyword>
<dbReference type="SUPFAM" id="SSF57903">
    <property type="entry name" value="FYVE/PHD zinc finger"/>
    <property type="match status" value="1"/>
</dbReference>
<gene>
    <name evidence="8" type="ORF">KP79_PYT06295</name>
</gene>
<sequence length="586" mass="66168">MEDNAGDKTSEPEKNENSYQQRMDSDMDTTNSDAPVQTNSANTDSQDMVDQGITQIPGAATKLDSGETPTDALSLCYCGKGRNLGAVELQCGFCYKWFHSDCIGCYIGTCIPFMTNYQFSCKQCSPNGLEYFNRKQASFTQICYTTIANLTNQARNRGEEKMLFSKEKEIIPYIEKQWENLTTMARRIKTTWHTTVTKTLTKEVELFSSSEETIADPMYGLVMADLFKVGPGYELLKQGSVLQTGQKTGSLVDSKGRGTKRKAPDSIQPVGSRLKRSDVNTMAKLAPHGYPLEHPFNKDGYRYILAESDPHAPNRQAFDESLDWAGKPIPGYLYRTFLGAEVLIALNDRAPQLKVSEDRLSVTGDKGYSLIRATHGVRRGAWYYEVLIEEMPADTASRIGWSQELGNLQAPVGYDKFSYSWRSSKGTKFHQSRGKHYSSSGYVEGDVIGFFIHMPEPEDARKTLPQTYKDRPLVKFKSHLYYEEKDYVTETEKNLKPIRGSQMIMYKNGVSQGIAFEDVYEGWYYPCISLYKNTKVTVNFGPDFKYAPQGLKGFRPMSDAASQTMIEYALADILYHVENEGKLPEF</sequence>
<evidence type="ECO:0000256" key="6">
    <source>
        <dbReference type="SAM" id="MobiDB-lite"/>
    </source>
</evidence>
<keyword evidence="4" id="KW-0862">Zinc</keyword>
<protein>
    <submittedName>
        <fullName evidence="8">Set1/Ash2 histone methyltransferase complex subunit ASH2</fullName>
    </submittedName>
</protein>
<dbReference type="Gene3D" id="3.90.980.20">
    <property type="match status" value="1"/>
</dbReference>
<evidence type="ECO:0000256" key="5">
    <source>
        <dbReference type="ARBA" id="ARBA00023242"/>
    </source>
</evidence>
<keyword evidence="8" id="KW-0489">Methyltransferase</keyword>
<evidence type="ECO:0000259" key="7">
    <source>
        <dbReference type="PROSITE" id="PS50188"/>
    </source>
</evidence>
<evidence type="ECO:0000313" key="8">
    <source>
        <dbReference type="EMBL" id="OWF50318.1"/>
    </source>
</evidence>
<feature type="region of interest" description="Disordered" evidence="6">
    <location>
        <begin position="1"/>
        <end position="45"/>
    </location>
</feature>
<dbReference type="InterPro" id="IPR003877">
    <property type="entry name" value="SPRY_dom"/>
</dbReference>
<feature type="compositionally biased region" description="Polar residues" evidence="6">
    <location>
        <begin position="17"/>
        <end position="45"/>
    </location>
</feature>
<dbReference type="Proteomes" id="UP000242188">
    <property type="component" value="Unassembled WGS sequence"/>
</dbReference>
<evidence type="ECO:0000256" key="3">
    <source>
        <dbReference type="ARBA" id="ARBA00022771"/>
    </source>
</evidence>